<feature type="region of interest" description="Disordered" evidence="3">
    <location>
        <begin position="61"/>
        <end position="86"/>
    </location>
</feature>
<dbReference type="PANTHER" id="PTHR38340">
    <property type="entry name" value="S-LAYER PROTEIN"/>
    <property type="match status" value="1"/>
</dbReference>
<comment type="caution">
    <text evidence="4">The sequence shown here is derived from an EMBL/GenBank/DDBJ whole genome shotgun (WGS) entry which is preliminary data.</text>
</comment>
<dbReference type="InterPro" id="IPR018511">
    <property type="entry name" value="Hemolysin-typ_Ca-bd_CS"/>
</dbReference>
<dbReference type="InterPro" id="IPR050557">
    <property type="entry name" value="RTX_toxin/Mannuronan_C5-epim"/>
</dbReference>
<sequence length="311" mass="31193">MSIRFGGAGADSLPGTVGWDLLVGAGGADSLDGLAGSDTVFGGGGNDSIFGGAGDDLVSGGAGDDTVVGDASGGGPAPVESGGTPGRNLLLGGGGNDFVRGGYGEDTAFGGAGNDTIIGWGFGPPSPSGAEAYEQYDAADLLHGGRGCDSILGGGGNDTITGGAGDDTLQGGSDLDRLTGGDGADRFVFDREGTPGRILDSGVGSGNRDVVTDFRQADQDVLDLAGYRSGFLPQGTPPPIFIGTEAFRVTPEDGARLQVRYEVEGDRTIVQVYSEFNLPPPDYEPQPVPRVTVEIELLGVQGLSADDVFLG</sequence>
<dbReference type="EMBL" id="JAETWB010000001">
    <property type="protein sequence ID" value="MBL6077447.1"/>
    <property type="molecule type" value="Genomic_DNA"/>
</dbReference>
<evidence type="ECO:0000256" key="3">
    <source>
        <dbReference type="SAM" id="MobiDB-lite"/>
    </source>
</evidence>
<dbReference type="InterPro" id="IPR011049">
    <property type="entry name" value="Serralysin-like_metalloprot_C"/>
</dbReference>
<comment type="subcellular location">
    <subcellularLocation>
        <location evidence="1">Secreted</location>
    </subcellularLocation>
</comment>
<dbReference type="PANTHER" id="PTHR38340:SF1">
    <property type="entry name" value="S-LAYER PROTEIN"/>
    <property type="match status" value="1"/>
</dbReference>
<dbReference type="SUPFAM" id="SSF51120">
    <property type="entry name" value="beta-Roll"/>
    <property type="match status" value="2"/>
</dbReference>
<dbReference type="PRINTS" id="PR00313">
    <property type="entry name" value="CABNDNGRPT"/>
</dbReference>
<reference evidence="4 5" key="1">
    <citation type="submission" date="2021-01" db="EMBL/GenBank/DDBJ databases">
        <title>Belnapia mucosa sp. nov. and Belnapia arida sp. nov., isolated from the Tabernas Desert (Almeria, Spain).</title>
        <authorList>
            <person name="Molina-Menor E."/>
            <person name="Vidal-Verdu A."/>
            <person name="Calonge A."/>
            <person name="Satari L."/>
            <person name="Pereto J."/>
            <person name="Porcar M."/>
        </authorList>
    </citation>
    <scope>NUCLEOTIDE SEQUENCE [LARGE SCALE GENOMIC DNA]</scope>
    <source>
        <strain evidence="4 5">T18</strain>
    </source>
</reference>
<accession>A0ABS1TYC4</accession>
<evidence type="ECO:0000313" key="4">
    <source>
        <dbReference type="EMBL" id="MBL6077447.1"/>
    </source>
</evidence>
<evidence type="ECO:0000313" key="5">
    <source>
        <dbReference type="Proteomes" id="UP000660885"/>
    </source>
</evidence>
<dbReference type="InterPro" id="IPR001343">
    <property type="entry name" value="Hemolysn_Ca-bd"/>
</dbReference>
<dbReference type="Proteomes" id="UP000660885">
    <property type="component" value="Unassembled WGS sequence"/>
</dbReference>
<dbReference type="RefSeq" id="WP_202830558.1">
    <property type="nucleotide sequence ID" value="NZ_JAETWB010000001.1"/>
</dbReference>
<evidence type="ECO:0000256" key="2">
    <source>
        <dbReference type="ARBA" id="ARBA00022525"/>
    </source>
</evidence>
<proteinExistence type="predicted"/>
<protein>
    <recommendedName>
        <fullName evidence="6">Hemolysin-type calcium-binding repeat-containing protein</fullName>
    </recommendedName>
</protein>
<dbReference type="Gene3D" id="2.150.10.10">
    <property type="entry name" value="Serralysin-like metalloprotease, C-terminal"/>
    <property type="match status" value="3"/>
</dbReference>
<gene>
    <name evidence="4" type="ORF">JMJ56_05465</name>
</gene>
<evidence type="ECO:0008006" key="6">
    <source>
        <dbReference type="Google" id="ProtNLM"/>
    </source>
</evidence>
<dbReference type="PROSITE" id="PS00330">
    <property type="entry name" value="HEMOLYSIN_CALCIUM"/>
    <property type="match status" value="2"/>
</dbReference>
<keyword evidence="2" id="KW-0964">Secreted</keyword>
<name>A0ABS1TYC4_9PROT</name>
<organism evidence="4 5">
    <name type="scientific">Belnapia arida</name>
    <dbReference type="NCBI Taxonomy" id="2804533"/>
    <lineage>
        <taxon>Bacteria</taxon>
        <taxon>Pseudomonadati</taxon>
        <taxon>Pseudomonadota</taxon>
        <taxon>Alphaproteobacteria</taxon>
        <taxon>Acetobacterales</taxon>
        <taxon>Roseomonadaceae</taxon>
        <taxon>Belnapia</taxon>
    </lineage>
</organism>
<keyword evidence="5" id="KW-1185">Reference proteome</keyword>
<evidence type="ECO:0000256" key="1">
    <source>
        <dbReference type="ARBA" id="ARBA00004613"/>
    </source>
</evidence>
<dbReference type="Pfam" id="PF00353">
    <property type="entry name" value="HemolysinCabind"/>
    <property type="match status" value="4"/>
</dbReference>